<dbReference type="PANTHER" id="PTHR33734:SF22">
    <property type="entry name" value="MEMBRANE-BOUND LYTIC MUREIN TRANSGLYCOSYLASE D"/>
    <property type="match status" value="1"/>
</dbReference>
<evidence type="ECO:0000313" key="4">
    <source>
        <dbReference type="Proteomes" id="UP001595748"/>
    </source>
</evidence>
<organism evidence="3 4">
    <name type="scientific">Deinococcus antarcticus</name>
    <dbReference type="NCBI Taxonomy" id="1298767"/>
    <lineage>
        <taxon>Bacteria</taxon>
        <taxon>Thermotogati</taxon>
        <taxon>Deinococcota</taxon>
        <taxon>Deinococci</taxon>
        <taxon>Deinococcales</taxon>
        <taxon>Deinococcaceae</taxon>
        <taxon>Deinococcus</taxon>
    </lineage>
</organism>
<dbReference type="SMART" id="SM00257">
    <property type="entry name" value="LysM"/>
    <property type="match status" value="5"/>
</dbReference>
<keyword evidence="1" id="KW-0732">Signal</keyword>
<evidence type="ECO:0000256" key="1">
    <source>
        <dbReference type="SAM" id="SignalP"/>
    </source>
</evidence>
<proteinExistence type="predicted"/>
<dbReference type="CDD" id="cd00118">
    <property type="entry name" value="LysM"/>
    <property type="match status" value="5"/>
</dbReference>
<protein>
    <submittedName>
        <fullName evidence="3">LysM peptidoglycan-binding domain-containing protein</fullName>
    </submittedName>
</protein>
<evidence type="ECO:0000259" key="2">
    <source>
        <dbReference type="PROSITE" id="PS51782"/>
    </source>
</evidence>
<keyword evidence="4" id="KW-1185">Reference proteome</keyword>
<dbReference type="PANTHER" id="PTHR33734">
    <property type="entry name" value="LYSM DOMAIN-CONTAINING GPI-ANCHORED PROTEIN 2"/>
    <property type="match status" value="1"/>
</dbReference>
<dbReference type="PROSITE" id="PS51782">
    <property type="entry name" value="LYSM"/>
    <property type="match status" value="5"/>
</dbReference>
<feature type="domain" description="LysM" evidence="2">
    <location>
        <begin position="24"/>
        <end position="67"/>
    </location>
</feature>
<accession>A0ABV8AA13</accession>
<dbReference type="InterPro" id="IPR018711">
    <property type="entry name" value="NAGPA"/>
</dbReference>
<comment type="caution">
    <text evidence="3">The sequence shown here is derived from an EMBL/GenBank/DDBJ whole genome shotgun (WGS) entry which is preliminary data.</text>
</comment>
<dbReference type="Pfam" id="PF09992">
    <property type="entry name" value="NAGPA"/>
    <property type="match status" value="1"/>
</dbReference>
<dbReference type="RefSeq" id="WP_380079766.1">
    <property type="nucleotide sequence ID" value="NZ_JBHRZF010000176.1"/>
</dbReference>
<dbReference type="EMBL" id="JBHRZF010000176">
    <property type="protein sequence ID" value="MFC3862161.1"/>
    <property type="molecule type" value="Genomic_DNA"/>
</dbReference>
<dbReference type="Proteomes" id="UP001595748">
    <property type="component" value="Unassembled WGS sequence"/>
</dbReference>
<dbReference type="InterPro" id="IPR018392">
    <property type="entry name" value="LysM"/>
</dbReference>
<gene>
    <name evidence="3" type="ORF">ACFOPQ_15445</name>
</gene>
<feature type="chain" id="PRO_5046202128" evidence="1">
    <location>
        <begin position="22"/>
        <end position="619"/>
    </location>
</feature>
<dbReference type="InterPro" id="IPR036779">
    <property type="entry name" value="LysM_dom_sf"/>
</dbReference>
<dbReference type="Pfam" id="PF01476">
    <property type="entry name" value="LysM"/>
    <property type="match status" value="5"/>
</dbReference>
<feature type="signal peptide" evidence="1">
    <location>
        <begin position="1"/>
        <end position="21"/>
    </location>
</feature>
<feature type="domain" description="LysM" evidence="2">
    <location>
        <begin position="121"/>
        <end position="164"/>
    </location>
</feature>
<feature type="domain" description="LysM" evidence="2">
    <location>
        <begin position="260"/>
        <end position="303"/>
    </location>
</feature>
<name>A0ABV8AA13_9DEIO</name>
<sequence>MRRPFLLISLTLTLCAAHVQAAPASVTVHKGDTLYSLSRQHRLSVQQLRDLNGLKDNTIQVGQVLKLTGSPAVKPAPASTQAKQSVRPPAAVKKIPATLAKPTGTTPPTRPALKYNAQGDVIYTVKSGDTLGNIAERHHTSIRYLKAMNGLTGDTLMAGQTLRLTGTPVRPKAAVQPVKPVQTAKTTVKSGSAEKWYTVRSGDTLGKIAERHATTVKHLQALNGLSTTVIAVGQKLKLSGNAPARVTATAAKKPAAPQPARYTVKSGDTLGRIASRYGVSVAAIQASNHLKSDVIAVGQRLSIPARGTPTRQPPALPPGTEARLVYTYERVKPGETPSSFAARFNIDAGQVRRLNALSTIHQIMPGAKLLVPRRLAVPVPPAPHAQAVRYRSADVQGVKVQVVQVDLRHRNVLVAPVLPTRGLNFGTGATVRTLTATSGARALVNGSYFHPHTYAPAGDIVMQGRLLTWGRIPAALAITPDNRASIQNTGRAFFSRPGDTTWAGMETVIATGPRIVAGGSVTSTFSSIFRDPAVFGAAARSAIGLSSTRDLLMVSTHAKVSVTQMGRIMATLGARDALLLDGGSSAGISWNGSVLLDSVRKVSYGIGVFTNYTGRRYAR</sequence>
<dbReference type="Gene3D" id="3.10.350.10">
    <property type="entry name" value="LysM domain"/>
    <property type="match status" value="5"/>
</dbReference>
<dbReference type="SUPFAM" id="SSF54106">
    <property type="entry name" value="LysM domain"/>
    <property type="match status" value="5"/>
</dbReference>
<feature type="domain" description="LysM" evidence="2">
    <location>
        <begin position="327"/>
        <end position="371"/>
    </location>
</feature>
<feature type="domain" description="LysM" evidence="2">
    <location>
        <begin position="195"/>
        <end position="238"/>
    </location>
</feature>
<reference evidence="4" key="1">
    <citation type="journal article" date="2019" name="Int. J. Syst. Evol. Microbiol.">
        <title>The Global Catalogue of Microorganisms (GCM) 10K type strain sequencing project: providing services to taxonomists for standard genome sequencing and annotation.</title>
        <authorList>
            <consortium name="The Broad Institute Genomics Platform"/>
            <consortium name="The Broad Institute Genome Sequencing Center for Infectious Disease"/>
            <person name="Wu L."/>
            <person name="Ma J."/>
        </authorList>
    </citation>
    <scope>NUCLEOTIDE SEQUENCE [LARGE SCALE GENOMIC DNA]</scope>
    <source>
        <strain evidence="4">CCTCC AB 2013263</strain>
    </source>
</reference>
<evidence type="ECO:0000313" key="3">
    <source>
        <dbReference type="EMBL" id="MFC3862161.1"/>
    </source>
</evidence>